<evidence type="ECO:0000256" key="3">
    <source>
        <dbReference type="ARBA" id="ARBA00023004"/>
    </source>
</evidence>
<dbReference type="InterPro" id="IPR006963">
    <property type="entry name" value="Mopterin_OxRdtase_4Fe-4S_dom"/>
</dbReference>
<dbReference type="GO" id="GO:0046872">
    <property type="term" value="F:metal ion binding"/>
    <property type="evidence" value="ECO:0007669"/>
    <property type="project" value="UniProtKB-KW"/>
</dbReference>
<keyword evidence="3" id="KW-0408">Iron</keyword>
<comment type="caution">
    <text evidence="6">The sequence shown here is derived from an EMBL/GenBank/DDBJ whole genome shotgun (WGS) entry which is preliminary data.</text>
</comment>
<dbReference type="PANTHER" id="PTHR43742">
    <property type="entry name" value="TRIMETHYLAMINE-N-OXIDE REDUCTASE"/>
    <property type="match status" value="1"/>
</dbReference>
<dbReference type="InterPro" id="IPR009010">
    <property type="entry name" value="Asp_de-COase-like_dom_sf"/>
</dbReference>
<dbReference type="GO" id="GO:0051536">
    <property type="term" value="F:iron-sulfur cluster binding"/>
    <property type="evidence" value="ECO:0007669"/>
    <property type="project" value="UniProtKB-KW"/>
</dbReference>
<dbReference type="PROSITE" id="PS51669">
    <property type="entry name" value="4FE4S_MOW_BIS_MGD"/>
    <property type="match status" value="1"/>
</dbReference>
<dbReference type="Pfam" id="PF00384">
    <property type="entry name" value="Molybdopterin"/>
    <property type="match status" value="1"/>
</dbReference>
<dbReference type="Gene3D" id="2.40.40.20">
    <property type="match status" value="1"/>
</dbReference>
<dbReference type="GO" id="GO:0016491">
    <property type="term" value="F:oxidoreductase activity"/>
    <property type="evidence" value="ECO:0007669"/>
    <property type="project" value="InterPro"/>
</dbReference>
<reference evidence="6 7" key="1">
    <citation type="submission" date="2018-08" db="EMBL/GenBank/DDBJ databases">
        <title>A genome reference for cultivated species of the human gut microbiota.</title>
        <authorList>
            <person name="Zou Y."/>
            <person name="Xue W."/>
            <person name="Luo G."/>
        </authorList>
    </citation>
    <scope>NUCLEOTIDE SEQUENCE [LARGE SCALE GENOMIC DNA]</scope>
    <source>
        <strain evidence="6 7">AF12-11</strain>
    </source>
</reference>
<evidence type="ECO:0000256" key="2">
    <source>
        <dbReference type="ARBA" id="ARBA00022723"/>
    </source>
</evidence>
<dbReference type="Gene3D" id="3.40.50.740">
    <property type="match status" value="1"/>
</dbReference>
<dbReference type="InterPro" id="IPR050612">
    <property type="entry name" value="Prok_Mopterin_Oxidored"/>
</dbReference>
<dbReference type="SUPFAM" id="SSF50692">
    <property type="entry name" value="ADC-like"/>
    <property type="match status" value="1"/>
</dbReference>
<dbReference type="SMART" id="SM00926">
    <property type="entry name" value="Molybdop_Fe4S4"/>
    <property type="match status" value="1"/>
</dbReference>
<evidence type="ECO:0000256" key="4">
    <source>
        <dbReference type="ARBA" id="ARBA00023014"/>
    </source>
</evidence>
<dbReference type="Proteomes" id="UP000266376">
    <property type="component" value="Unassembled WGS sequence"/>
</dbReference>
<evidence type="ECO:0000259" key="5">
    <source>
        <dbReference type="PROSITE" id="PS51669"/>
    </source>
</evidence>
<name>A0A395XQW9_9FIRM</name>
<organism evidence="6 7">
    <name type="scientific">Dorea formicigenerans</name>
    <dbReference type="NCBI Taxonomy" id="39486"/>
    <lineage>
        <taxon>Bacteria</taxon>
        <taxon>Bacillati</taxon>
        <taxon>Bacillota</taxon>
        <taxon>Clostridia</taxon>
        <taxon>Lachnospirales</taxon>
        <taxon>Lachnospiraceae</taxon>
        <taxon>Dorea</taxon>
    </lineage>
</organism>
<dbReference type="GO" id="GO:0043546">
    <property type="term" value="F:molybdopterin cofactor binding"/>
    <property type="evidence" value="ECO:0007669"/>
    <property type="project" value="InterPro"/>
</dbReference>
<proteinExistence type="inferred from homology"/>
<dbReference type="SUPFAM" id="SSF53706">
    <property type="entry name" value="Formate dehydrogenase/DMSO reductase, domains 1-3"/>
    <property type="match status" value="1"/>
</dbReference>
<comment type="similarity">
    <text evidence="1">Belongs to the prokaryotic molybdopterin-containing oxidoreductase family.</text>
</comment>
<dbReference type="Gene3D" id="3.40.228.10">
    <property type="entry name" value="Dimethylsulfoxide Reductase, domain 2"/>
    <property type="match status" value="1"/>
</dbReference>
<dbReference type="PANTHER" id="PTHR43742:SF6">
    <property type="entry name" value="OXIDOREDUCTASE YYAE-RELATED"/>
    <property type="match status" value="1"/>
</dbReference>
<dbReference type="AlphaFoldDB" id="A0A395XQW9"/>
<evidence type="ECO:0000256" key="1">
    <source>
        <dbReference type="ARBA" id="ARBA00010312"/>
    </source>
</evidence>
<gene>
    <name evidence="6" type="ORF">DWV67_00720</name>
</gene>
<keyword evidence="4" id="KW-0411">Iron-sulfur</keyword>
<dbReference type="InterPro" id="IPR006657">
    <property type="entry name" value="MoPterin_dinucl-bd_dom"/>
</dbReference>
<protein>
    <recommendedName>
        <fullName evidence="5">4Fe-4S Mo/W bis-MGD-type domain-containing protein</fullName>
    </recommendedName>
</protein>
<accession>A0A395XQW9</accession>
<dbReference type="Pfam" id="PF04879">
    <property type="entry name" value="Molybdop_Fe4S4"/>
    <property type="match status" value="1"/>
</dbReference>
<dbReference type="InterPro" id="IPR006656">
    <property type="entry name" value="Mopterin_OxRdtase"/>
</dbReference>
<dbReference type="Gene3D" id="2.20.25.90">
    <property type="entry name" value="ADC-like domains"/>
    <property type="match status" value="1"/>
</dbReference>
<evidence type="ECO:0000313" key="7">
    <source>
        <dbReference type="Proteomes" id="UP000266376"/>
    </source>
</evidence>
<dbReference type="EMBL" id="QSAJ01000001">
    <property type="protein sequence ID" value="RGW55972.1"/>
    <property type="molecule type" value="Genomic_DNA"/>
</dbReference>
<evidence type="ECO:0000313" key="6">
    <source>
        <dbReference type="EMBL" id="RGW55972.1"/>
    </source>
</evidence>
<keyword evidence="2" id="KW-0479">Metal-binding</keyword>
<dbReference type="Pfam" id="PF01568">
    <property type="entry name" value="Molydop_binding"/>
    <property type="match status" value="1"/>
</dbReference>
<sequence>MKKITREELLKAKIPGEETGIQVKTGFCGFCGGDCLLDFYVKDGKIIKTEGNSTLPGANGRVCVKGAAMKQALYNPERILYPMKRVGKRGEGKFERISWKEALDTIAEKMQSVKETYGPEQTMVYVGHPKWFRPQITEFVNKYGTPNYGTESSTCAYALMMANQCNFGQNIMLMPPDFGRCRTLIVWGVNPLYSNSVKGGAGFLHAVDRGAKVIVVDPKCTPTTEYAQLHLRPIPGTDGALALGMARVIITENLHDCEYIEKYTYGYEEYRDYVMDFTPEKVEEITGVPKNDMIRAARMIATEGPTSIMLSASPVVHNINGVQNGRAIGLLMALTGNFGIPGGFAGPGPARAMLKDSFMGTKKDREHPEKGVNYGEFPAWDKLTSRELQVEHIADFLLGNGKYPIRNLISFGMNHHMWPRPDRIEEGMKQVEFFSCADLYMNDTCKYADILLPVAVTQEREQVELLGPQMVYYQPKVVKNQGETKNDMEILLELAKRLGFTLGNPTYRTYEEYLEDRLSPTGLTLDELKEHGMMPAKHIMSARTTEDIMKVQTPTGKIEFVSTILNACKKEWHEGVPAYHDFRETLPMKEYPLILSTGSRKPQLFHSRTYRLPWLVNLEDCPIVELHPEDAENYSVKTGEMVTLETPVGQMDMEAVVNSSCLRGVVNVYHGAGNYDINLLIDDQYIDPISGFPGFKSYCCRIVKKGA</sequence>
<feature type="domain" description="4Fe-4S Mo/W bis-MGD-type" evidence="5">
    <location>
        <begin position="21"/>
        <end position="77"/>
    </location>
</feature>